<gene>
    <name evidence="1" type="ORF">ILEXP_LOCUS31370</name>
</gene>
<sequence length="131" mass="14223">PSPPRNPIRPFVTEAELIPILDGHPVIAPTVNQFRAIDTLGDEASEGVATISPKAESPPELSEWQKHTVKKRKAVEISESNQGEEVISPFCPVLKAKGRRITMKNFVVVDVNVVVGKAKGVILPLDLVVMP</sequence>
<dbReference type="AlphaFoldDB" id="A0ABC8SZF4"/>
<accession>A0ABC8SZF4</accession>
<proteinExistence type="predicted"/>
<feature type="non-terminal residue" evidence="1">
    <location>
        <position position="1"/>
    </location>
</feature>
<evidence type="ECO:0000313" key="2">
    <source>
        <dbReference type="Proteomes" id="UP001642360"/>
    </source>
</evidence>
<comment type="caution">
    <text evidence="1">The sequence shown here is derived from an EMBL/GenBank/DDBJ whole genome shotgun (WGS) entry which is preliminary data.</text>
</comment>
<dbReference type="EMBL" id="CAUOFW020003880">
    <property type="protein sequence ID" value="CAK9162499.1"/>
    <property type="molecule type" value="Genomic_DNA"/>
</dbReference>
<protein>
    <submittedName>
        <fullName evidence="1">Uncharacterized protein</fullName>
    </submittedName>
</protein>
<keyword evidence="2" id="KW-1185">Reference proteome</keyword>
<dbReference type="Proteomes" id="UP001642360">
    <property type="component" value="Unassembled WGS sequence"/>
</dbReference>
<reference evidence="1 2" key="1">
    <citation type="submission" date="2024-02" db="EMBL/GenBank/DDBJ databases">
        <authorList>
            <person name="Vignale AGUSTIN F."/>
            <person name="Sosa J E."/>
            <person name="Modenutti C."/>
        </authorList>
    </citation>
    <scope>NUCLEOTIDE SEQUENCE [LARGE SCALE GENOMIC DNA]</scope>
</reference>
<name>A0ABC8SZF4_9AQUA</name>
<evidence type="ECO:0000313" key="1">
    <source>
        <dbReference type="EMBL" id="CAK9162499.1"/>
    </source>
</evidence>
<organism evidence="1 2">
    <name type="scientific">Ilex paraguariensis</name>
    <name type="common">yerba mate</name>
    <dbReference type="NCBI Taxonomy" id="185542"/>
    <lineage>
        <taxon>Eukaryota</taxon>
        <taxon>Viridiplantae</taxon>
        <taxon>Streptophyta</taxon>
        <taxon>Embryophyta</taxon>
        <taxon>Tracheophyta</taxon>
        <taxon>Spermatophyta</taxon>
        <taxon>Magnoliopsida</taxon>
        <taxon>eudicotyledons</taxon>
        <taxon>Gunneridae</taxon>
        <taxon>Pentapetalae</taxon>
        <taxon>asterids</taxon>
        <taxon>campanulids</taxon>
        <taxon>Aquifoliales</taxon>
        <taxon>Aquifoliaceae</taxon>
        <taxon>Ilex</taxon>
    </lineage>
</organism>